<dbReference type="eggNOG" id="COG4783">
    <property type="taxonomic scope" value="Bacteria"/>
</dbReference>
<keyword evidence="5" id="KW-0862">Zinc</keyword>
<feature type="domain" description="Peptidase M48" evidence="8">
    <location>
        <begin position="63"/>
        <end position="248"/>
    </location>
</feature>
<evidence type="ECO:0000256" key="3">
    <source>
        <dbReference type="ARBA" id="ARBA00022723"/>
    </source>
</evidence>
<evidence type="ECO:0000256" key="4">
    <source>
        <dbReference type="ARBA" id="ARBA00022801"/>
    </source>
</evidence>
<sequence length="477" mass="53412" precursor="true">MKKLTLIFLLCFPLGAIADGLPELGDISQTVLNPIQERQIGQQSMMQIRASKQYLNDAEISDYLNQLGYKLVQFSSEPSLAFEFFALNDYSVNAFAMPGGFIGVNAGLLLTTQSESELASVLGHEIAHVTQHHLARMLAAQQGDSLASMAAIAVAILAARNNSQASQAAIAGMQARAVQKQLDFTRIHEQEADRVGFEILQKADFNTHAMPEFLERLQRANRLLEGNAPNYLRTHPVTSDRIADIENRVNKQPYRLMPDSLDFHLVRTKLIGAQKTHADALTYFEDALTTHKRGNLIAQRYGLISALLRAGETERASEELTTLQAQVKKTPAAQNNAMLETLTGQVKRATKSPDTLNFYRMAAQRFPQHRALIYDYAELLLQSEQPEIAAKLLIEQIARHPSDTTLYNLQARSYHQMNLPFEQHQALAYSYAWQGNIMGAIEQLELAKQVGGSFYQLSTIETDLRELHEMMDARVKK</sequence>
<organism evidence="9 10">
    <name type="scientific">Gallionella capsiferriformans (strain ES-2)</name>
    <name type="common">Gallionella ferruginea capsiferriformans (strain ES-2)</name>
    <dbReference type="NCBI Taxonomy" id="395494"/>
    <lineage>
        <taxon>Bacteria</taxon>
        <taxon>Pseudomonadati</taxon>
        <taxon>Pseudomonadota</taxon>
        <taxon>Betaproteobacteria</taxon>
        <taxon>Nitrosomonadales</taxon>
        <taxon>Gallionellaceae</taxon>
        <taxon>Gallionella</taxon>
    </lineage>
</organism>
<evidence type="ECO:0000256" key="1">
    <source>
        <dbReference type="ARBA" id="ARBA00001947"/>
    </source>
</evidence>
<evidence type="ECO:0000256" key="7">
    <source>
        <dbReference type="SAM" id="SignalP"/>
    </source>
</evidence>
<dbReference type="InterPro" id="IPR011990">
    <property type="entry name" value="TPR-like_helical_dom_sf"/>
</dbReference>
<evidence type="ECO:0000256" key="2">
    <source>
        <dbReference type="ARBA" id="ARBA00022670"/>
    </source>
</evidence>
<accession>D9SCE9</accession>
<gene>
    <name evidence="9" type="ordered locus">Galf_2531</name>
</gene>
<dbReference type="PANTHER" id="PTHR22726">
    <property type="entry name" value="METALLOENDOPEPTIDASE OMA1"/>
    <property type="match status" value="1"/>
</dbReference>
<evidence type="ECO:0000256" key="5">
    <source>
        <dbReference type="ARBA" id="ARBA00022833"/>
    </source>
</evidence>
<dbReference type="GO" id="GO:0046872">
    <property type="term" value="F:metal ion binding"/>
    <property type="evidence" value="ECO:0007669"/>
    <property type="project" value="UniProtKB-KW"/>
</dbReference>
<proteinExistence type="predicted"/>
<dbReference type="Pfam" id="PF01435">
    <property type="entry name" value="Peptidase_M48"/>
    <property type="match status" value="1"/>
</dbReference>
<dbReference type="HOGENOM" id="CLU_030556_1_1_4"/>
<dbReference type="Proteomes" id="UP000001235">
    <property type="component" value="Chromosome"/>
</dbReference>
<evidence type="ECO:0000259" key="8">
    <source>
        <dbReference type="Pfam" id="PF01435"/>
    </source>
</evidence>
<evidence type="ECO:0000256" key="6">
    <source>
        <dbReference type="ARBA" id="ARBA00023049"/>
    </source>
</evidence>
<dbReference type="GO" id="GO:0051603">
    <property type="term" value="P:proteolysis involved in protein catabolic process"/>
    <property type="evidence" value="ECO:0007669"/>
    <property type="project" value="TreeGrafter"/>
</dbReference>
<dbReference type="Gene3D" id="3.30.2010.10">
    <property type="entry name" value="Metalloproteases ('zincins'), catalytic domain"/>
    <property type="match status" value="1"/>
</dbReference>
<keyword evidence="3" id="KW-0479">Metal-binding</keyword>
<dbReference type="SUPFAM" id="SSF48452">
    <property type="entry name" value="TPR-like"/>
    <property type="match status" value="1"/>
</dbReference>
<dbReference type="RefSeq" id="WP_013294450.1">
    <property type="nucleotide sequence ID" value="NC_014394.1"/>
</dbReference>
<dbReference type="EMBL" id="CP002159">
    <property type="protein sequence ID" value="ADL56530.1"/>
    <property type="molecule type" value="Genomic_DNA"/>
</dbReference>
<name>D9SCE9_GALCS</name>
<keyword evidence="4" id="KW-0378">Hydrolase</keyword>
<dbReference type="PANTHER" id="PTHR22726:SF1">
    <property type="entry name" value="METALLOENDOPEPTIDASE OMA1, MITOCHONDRIAL"/>
    <property type="match status" value="1"/>
</dbReference>
<reference evidence="9 10" key="1">
    <citation type="submission" date="2010-08" db="EMBL/GenBank/DDBJ databases">
        <title>Complete sequence of Gallionella capsiferriformans ES-2.</title>
        <authorList>
            <consortium name="US DOE Joint Genome Institute"/>
            <person name="Lucas S."/>
            <person name="Copeland A."/>
            <person name="Lapidus A."/>
            <person name="Cheng J.-F."/>
            <person name="Bruce D."/>
            <person name="Goodwin L."/>
            <person name="Pitluck S."/>
            <person name="Chertkov O."/>
            <person name="Davenport K.W."/>
            <person name="Detter J.C."/>
            <person name="Han C."/>
            <person name="Tapia R."/>
            <person name="Land M."/>
            <person name="Hauser L."/>
            <person name="Chang Y.-J."/>
            <person name="Jeffries C."/>
            <person name="Kyrpides N."/>
            <person name="Ivanova N."/>
            <person name="Mikhailova N."/>
            <person name="Shelobolina E.S."/>
            <person name="Picardal F."/>
            <person name="Roden E."/>
            <person name="Emerson D."/>
            <person name="Woyke T."/>
        </authorList>
    </citation>
    <scope>NUCLEOTIDE SEQUENCE [LARGE SCALE GENOMIC DNA]</scope>
    <source>
        <strain evidence="9 10">ES-2</strain>
    </source>
</reference>
<keyword evidence="6" id="KW-0482">Metalloprotease</keyword>
<evidence type="ECO:0000313" key="9">
    <source>
        <dbReference type="EMBL" id="ADL56530.1"/>
    </source>
</evidence>
<dbReference type="GO" id="GO:0004222">
    <property type="term" value="F:metalloendopeptidase activity"/>
    <property type="evidence" value="ECO:0007669"/>
    <property type="project" value="InterPro"/>
</dbReference>
<dbReference type="InterPro" id="IPR001915">
    <property type="entry name" value="Peptidase_M48"/>
</dbReference>
<dbReference type="OrthoDB" id="9810445at2"/>
<keyword evidence="7" id="KW-0732">Signal</keyword>
<keyword evidence="10" id="KW-1185">Reference proteome</keyword>
<protein>
    <submittedName>
        <fullName evidence="9">Peptidase M48 Ste24p</fullName>
    </submittedName>
</protein>
<dbReference type="Gene3D" id="1.25.40.10">
    <property type="entry name" value="Tetratricopeptide repeat domain"/>
    <property type="match status" value="1"/>
</dbReference>
<comment type="cofactor">
    <cofactor evidence="1">
        <name>Zn(2+)</name>
        <dbReference type="ChEBI" id="CHEBI:29105"/>
    </cofactor>
</comment>
<dbReference type="InterPro" id="IPR051156">
    <property type="entry name" value="Mito/Outer_Membr_Metalloprot"/>
</dbReference>
<keyword evidence="2" id="KW-0645">Protease</keyword>
<feature type="signal peptide" evidence="7">
    <location>
        <begin position="1"/>
        <end position="18"/>
    </location>
</feature>
<feature type="chain" id="PRO_5003127972" evidence="7">
    <location>
        <begin position="19"/>
        <end position="477"/>
    </location>
</feature>
<evidence type="ECO:0000313" key="10">
    <source>
        <dbReference type="Proteomes" id="UP000001235"/>
    </source>
</evidence>
<dbReference type="KEGG" id="gca:Galf_2531"/>
<dbReference type="STRING" id="395494.Galf_2531"/>
<dbReference type="AlphaFoldDB" id="D9SCE9"/>
<dbReference type="GO" id="GO:0016020">
    <property type="term" value="C:membrane"/>
    <property type="evidence" value="ECO:0007669"/>
    <property type="project" value="TreeGrafter"/>
</dbReference>